<dbReference type="EMBL" id="CP009268">
    <property type="protein sequence ID" value="AJA51844.1"/>
    <property type="molecule type" value="Genomic_DNA"/>
</dbReference>
<evidence type="ECO:0000313" key="1">
    <source>
        <dbReference type="EMBL" id="AJA51844.1"/>
    </source>
</evidence>
<dbReference type="Proteomes" id="UP000028042">
    <property type="component" value="Unassembled WGS sequence"/>
</dbReference>
<sequence length="78" mass="9195">MEDSKDRNRLEQELIEVKYRIQVLDVIENKLFQMKAIAEYVRDNDLSGEEMLGLNIKIGILRDDVIALEEECREINNI</sequence>
<dbReference type="EMBL" id="JPGY02000001">
    <property type="protein sequence ID" value="KRU12148.1"/>
    <property type="molecule type" value="Genomic_DNA"/>
</dbReference>
<evidence type="ECO:0000313" key="2">
    <source>
        <dbReference type="EMBL" id="KRU12148.1"/>
    </source>
</evidence>
<protein>
    <submittedName>
        <fullName evidence="1">Uncharacterized protein</fullName>
    </submittedName>
</protein>
<dbReference type="PATRIC" id="fig|1262449.3.peg.1623"/>
<dbReference type="AlphaFoldDB" id="A0A0H3J1S9"/>
<gene>
    <name evidence="1" type="ORF">CLPA_c17860</name>
    <name evidence="2" type="ORF">CP6013_01395</name>
</gene>
<evidence type="ECO:0000313" key="3">
    <source>
        <dbReference type="Proteomes" id="UP000028042"/>
    </source>
</evidence>
<reference evidence="2" key="2">
    <citation type="submission" date="2015-10" db="EMBL/GenBank/DDBJ databases">
        <title>Improved Draft Genome Sequence of Clostridium pasteurianum Strain ATCC 6013 (DSM 525) Using a Hybrid Next-Generation Sequencing Approach.</title>
        <authorList>
            <person name="Pyne M.E."/>
            <person name="Utturkar S.M."/>
            <person name="Brown S.D."/>
            <person name="Moo-Young M."/>
            <person name="Chung D.A."/>
            <person name="Chou P.C."/>
        </authorList>
    </citation>
    <scope>NUCLEOTIDE SEQUENCE</scope>
    <source>
        <strain evidence="2">ATCC 6013</strain>
    </source>
</reference>
<keyword evidence="4" id="KW-1185">Reference proteome</keyword>
<name>A0A0H3J1S9_CLOPA</name>
<organism evidence="1 4">
    <name type="scientific">Clostridium pasteurianum DSM 525 = ATCC 6013</name>
    <dbReference type="NCBI Taxonomy" id="1262449"/>
    <lineage>
        <taxon>Bacteria</taxon>
        <taxon>Bacillati</taxon>
        <taxon>Bacillota</taxon>
        <taxon>Clostridia</taxon>
        <taxon>Eubacteriales</taxon>
        <taxon>Clostridiaceae</taxon>
        <taxon>Clostridium</taxon>
    </lineage>
</organism>
<dbReference type="GeneID" id="93073947"/>
<proteinExistence type="predicted"/>
<dbReference type="KEGG" id="cpae:CPAST_c17860"/>
<accession>A0A0H3J1S9</accession>
<evidence type="ECO:0000313" key="4">
    <source>
        <dbReference type="Proteomes" id="UP000030905"/>
    </source>
</evidence>
<dbReference type="KEGG" id="cpat:CLPA_c17860"/>
<dbReference type="Proteomes" id="UP000030905">
    <property type="component" value="Chromosome"/>
</dbReference>
<dbReference type="RefSeq" id="WP_003443917.1">
    <property type="nucleotide sequence ID" value="NZ_ANZB01000004.1"/>
</dbReference>
<reference evidence="2 3" key="3">
    <citation type="journal article" name="Genome Announc.">
        <title>Improved Draft Genome Sequence of Clostridium pasteurianum Strain ATCC 6013 (DSM 525) Using a Hybrid Next-Generation Sequencing Approach.</title>
        <authorList>
            <person name="Pyne M.E."/>
            <person name="Utturkar S."/>
            <person name="Brown S.D."/>
            <person name="Moo-Young M."/>
            <person name="Chung D.A."/>
            <person name="Chou C.P."/>
        </authorList>
    </citation>
    <scope>NUCLEOTIDE SEQUENCE [LARGE SCALE GENOMIC DNA]</scope>
    <source>
        <strain evidence="2 3">ATCC 6013</strain>
    </source>
</reference>
<reference evidence="1 4" key="1">
    <citation type="journal article" date="2015" name="Genome Announc.">
        <title>Complete Genome Sequence of the Nitrogen-Fixing and Solvent-Producing Clostridium pasteurianum DSM 525.</title>
        <authorList>
            <person name="Poehlein A."/>
            <person name="Grosse-Honebrink A."/>
            <person name="Zhang Y."/>
            <person name="Minton N.P."/>
            <person name="Daniel R."/>
        </authorList>
    </citation>
    <scope>NUCLEOTIDE SEQUENCE [LARGE SCALE GENOMIC DNA]</scope>
    <source>
        <strain evidence="1">DSM 525</strain>
        <strain evidence="4">DSM 525 / ATCC 6013</strain>
    </source>
</reference>
<dbReference type="eggNOG" id="ENOG50307IS">
    <property type="taxonomic scope" value="Bacteria"/>
</dbReference>